<protein>
    <recommendedName>
        <fullName evidence="13">cGMP-dependent protein kinase</fullName>
    </recommendedName>
</protein>
<keyword evidence="4" id="KW-0723">Serine/threonine-protein kinase</keyword>
<evidence type="ECO:0000256" key="1">
    <source>
        <dbReference type="ARBA" id="ARBA00001946"/>
    </source>
</evidence>
<keyword evidence="11" id="KW-0460">Magnesium</keyword>
<comment type="caution">
    <text evidence="19">The sequence shown here is derived from an EMBL/GenBank/DDBJ whole genome shotgun (WGS) entry which is preliminary data.</text>
</comment>
<dbReference type="InterPro" id="IPR000595">
    <property type="entry name" value="cNMP-bd_dom"/>
</dbReference>
<comment type="subcellular location">
    <subcellularLocation>
        <location evidence="2">Membrane</location>
        <topology evidence="2">Peripheral membrane protein</topology>
    </subcellularLocation>
</comment>
<dbReference type="EMBL" id="BEYU01000084">
    <property type="protein sequence ID" value="GBG30816.1"/>
    <property type="molecule type" value="Genomic_DNA"/>
</dbReference>
<dbReference type="Pfam" id="PF00069">
    <property type="entry name" value="Pkinase"/>
    <property type="match status" value="1"/>
</dbReference>
<dbReference type="Pfam" id="PF00481">
    <property type="entry name" value="PP2C"/>
    <property type="match status" value="1"/>
</dbReference>
<dbReference type="InterPro" id="IPR018490">
    <property type="entry name" value="cNMP-bd_dom_sf"/>
</dbReference>
<dbReference type="PANTHER" id="PTHR24353">
    <property type="entry name" value="CYCLIC NUCLEOTIDE-DEPENDENT PROTEIN KINASE"/>
    <property type="match status" value="1"/>
</dbReference>
<dbReference type="Proteomes" id="UP000241890">
    <property type="component" value="Unassembled WGS sequence"/>
</dbReference>
<feature type="region of interest" description="Disordered" evidence="15">
    <location>
        <begin position="472"/>
        <end position="496"/>
    </location>
</feature>
<feature type="domain" description="Cyclic nucleotide-binding" evidence="17">
    <location>
        <begin position="638"/>
        <end position="765"/>
    </location>
</feature>
<dbReference type="PANTHER" id="PTHR24353:SF37">
    <property type="entry name" value="CAMP-DEPENDENT PROTEIN KINASE CATALYTIC SUBUNIT PRKX"/>
    <property type="match status" value="1"/>
</dbReference>
<dbReference type="AlphaFoldDB" id="A0A2R5GIV0"/>
<dbReference type="InterPro" id="IPR014710">
    <property type="entry name" value="RmlC-like_jellyroll"/>
</dbReference>
<dbReference type="OrthoDB" id="10264738at2759"/>
<dbReference type="GO" id="GO:0004721">
    <property type="term" value="F:phosphoprotein phosphatase activity"/>
    <property type="evidence" value="ECO:0007669"/>
    <property type="project" value="UniProtKB-KW"/>
</dbReference>
<keyword evidence="10" id="KW-0067">ATP-binding</keyword>
<keyword evidence="3" id="KW-0963">Cytoplasm</keyword>
<evidence type="ECO:0000259" key="18">
    <source>
        <dbReference type="PROSITE" id="PS51746"/>
    </source>
</evidence>
<keyword evidence="20" id="KW-1185">Reference proteome</keyword>
<evidence type="ECO:0000256" key="13">
    <source>
        <dbReference type="ARBA" id="ARBA00024113"/>
    </source>
</evidence>
<dbReference type="SMART" id="SM00332">
    <property type="entry name" value="PP2Cc"/>
    <property type="match status" value="1"/>
</dbReference>
<dbReference type="InterPro" id="IPR000719">
    <property type="entry name" value="Prot_kinase_dom"/>
</dbReference>
<dbReference type="SUPFAM" id="SSF81606">
    <property type="entry name" value="PP2C-like"/>
    <property type="match status" value="1"/>
</dbReference>
<dbReference type="InterPro" id="IPR011009">
    <property type="entry name" value="Kinase-like_dom_sf"/>
</dbReference>
<dbReference type="Gene3D" id="3.30.200.20">
    <property type="entry name" value="Phosphorylase Kinase, domain 1"/>
    <property type="match status" value="1"/>
</dbReference>
<dbReference type="InterPro" id="IPR036457">
    <property type="entry name" value="PPM-type-like_dom_sf"/>
</dbReference>
<evidence type="ECO:0000256" key="7">
    <source>
        <dbReference type="ARBA" id="ARBA00022741"/>
    </source>
</evidence>
<dbReference type="SMART" id="SM00220">
    <property type="entry name" value="S_TKc"/>
    <property type="match status" value="1"/>
</dbReference>
<evidence type="ECO:0000256" key="6">
    <source>
        <dbReference type="ARBA" id="ARBA00022723"/>
    </source>
</evidence>
<evidence type="ECO:0000313" key="19">
    <source>
        <dbReference type="EMBL" id="GBG30816.1"/>
    </source>
</evidence>
<dbReference type="CDD" id="cd00143">
    <property type="entry name" value="PP2Cc"/>
    <property type="match status" value="1"/>
</dbReference>
<dbReference type="GO" id="GO:0004691">
    <property type="term" value="F:cAMP-dependent protein kinase activity"/>
    <property type="evidence" value="ECO:0007669"/>
    <property type="project" value="TreeGrafter"/>
</dbReference>
<keyword evidence="6" id="KW-0479">Metal-binding</keyword>
<dbReference type="GO" id="GO:0046872">
    <property type="term" value="F:metal ion binding"/>
    <property type="evidence" value="ECO:0007669"/>
    <property type="project" value="UniProtKB-KW"/>
</dbReference>
<evidence type="ECO:0000259" key="17">
    <source>
        <dbReference type="PROSITE" id="PS50042"/>
    </source>
</evidence>
<dbReference type="SUPFAM" id="SSF56112">
    <property type="entry name" value="Protein kinase-like (PK-like)"/>
    <property type="match status" value="1"/>
</dbReference>
<evidence type="ECO:0000313" key="20">
    <source>
        <dbReference type="Proteomes" id="UP000241890"/>
    </source>
</evidence>
<dbReference type="GO" id="GO:0016020">
    <property type="term" value="C:membrane"/>
    <property type="evidence" value="ECO:0007669"/>
    <property type="project" value="UniProtKB-SubCell"/>
</dbReference>
<evidence type="ECO:0000256" key="4">
    <source>
        <dbReference type="ARBA" id="ARBA00022527"/>
    </source>
</evidence>
<dbReference type="InterPro" id="IPR001932">
    <property type="entry name" value="PPM-type_phosphatase-like_dom"/>
</dbReference>
<comment type="similarity">
    <text evidence="14">Belongs to the PP2C family.</text>
</comment>
<evidence type="ECO:0000256" key="8">
    <source>
        <dbReference type="ARBA" id="ARBA00022777"/>
    </source>
</evidence>
<reference evidence="19 20" key="1">
    <citation type="submission" date="2017-12" db="EMBL/GenBank/DDBJ databases">
        <title>Sequencing, de novo assembly and annotation of complete genome of a new Thraustochytrid species, strain FCC1311.</title>
        <authorList>
            <person name="Sedici K."/>
            <person name="Godart F."/>
            <person name="Aiese Cigliano R."/>
            <person name="Sanseverino W."/>
            <person name="Barakat M."/>
            <person name="Ortet P."/>
            <person name="Marechal E."/>
            <person name="Cagnac O."/>
            <person name="Amato A."/>
        </authorList>
    </citation>
    <scope>NUCLEOTIDE SEQUENCE [LARGE SCALE GENOMIC DNA]</scope>
</reference>
<name>A0A2R5GIV0_9STRA</name>
<dbReference type="Gene3D" id="2.60.120.10">
    <property type="entry name" value="Jelly Rolls"/>
    <property type="match status" value="2"/>
</dbReference>
<feature type="domain" description="PPM-type phosphatase" evidence="18">
    <location>
        <begin position="110"/>
        <end position="412"/>
    </location>
</feature>
<dbReference type="Gene3D" id="3.60.40.10">
    <property type="entry name" value="PPM-type phosphatase domain"/>
    <property type="match status" value="1"/>
</dbReference>
<evidence type="ECO:0000259" key="16">
    <source>
        <dbReference type="PROSITE" id="PS50011"/>
    </source>
</evidence>
<dbReference type="Gene3D" id="1.10.510.10">
    <property type="entry name" value="Transferase(Phosphotransferase) domain 1"/>
    <property type="match status" value="1"/>
</dbReference>
<dbReference type="InterPro" id="IPR018488">
    <property type="entry name" value="cNMP-bd_CS"/>
</dbReference>
<dbReference type="PROSITE" id="PS00889">
    <property type="entry name" value="CNMP_BINDING_2"/>
    <property type="match status" value="2"/>
</dbReference>
<evidence type="ECO:0000256" key="3">
    <source>
        <dbReference type="ARBA" id="ARBA00022490"/>
    </source>
</evidence>
<dbReference type="PROSITE" id="PS50011">
    <property type="entry name" value="PROTEIN_KINASE_DOM"/>
    <property type="match status" value="1"/>
</dbReference>
<dbReference type="PRINTS" id="PR00103">
    <property type="entry name" value="CAMPKINASE"/>
</dbReference>
<keyword evidence="7" id="KW-0547">Nucleotide-binding</keyword>
<dbReference type="PROSITE" id="PS00888">
    <property type="entry name" value="CNMP_BINDING_1"/>
    <property type="match status" value="2"/>
</dbReference>
<feature type="domain" description="Cyclic nucleotide-binding" evidence="17">
    <location>
        <begin position="511"/>
        <end position="621"/>
    </location>
</feature>
<feature type="compositionally biased region" description="Acidic residues" evidence="15">
    <location>
        <begin position="477"/>
        <end position="488"/>
    </location>
</feature>
<evidence type="ECO:0000256" key="2">
    <source>
        <dbReference type="ARBA" id="ARBA00004170"/>
    </source>
</evidence>
<dbReference type="CDD" id="cd00038">
    <property type="entry name" value="CAP_ED"/>
    <property type="match status" value="2"/>
</dbReference>
<gene>
    <name evidence="19" type="ORF">FCC1311_070362</name>
</gene>
<dbReference type="GO" id="GO:0005952">
    <property type="term" value="C:cAMP-dependent protein kinase complex"/>
    <property type="evidence" value="ECO:0007669"/>
    <property type="project" value="TreeGrafter"/>
</dbReference>
<evidence type="ECO:0000256" key="10">
    <source>
        <dbReference type="ARBA" id="ARBA00022840"/>
    </source>
</evidence>
<dbReference type="PROSITE" id="PS01032">
    <property type="entry name" value="PPM_1"/>
    <property type="match status" value="1"/>
</dbReference>
<dbReference type="PROSITE" id="PS50042">
    <property type="entry name" value="CNMP_BINDING_3"/>
    <property type="match status" value="2"/>
</dbReference>
<accession>A0A2R5GIV0</accession>
<sequence length="1140" mass="125649">MDNRDEPIPVAKLKAAKSSAEDLAHSLIPETLDKCTAPEPDVEDGLTQDEKFLAISRLEVSGRTRSSKEAQTREIYRFEGENAAASGEEEGATGASSNGPKPKSPVLTLRYGWVCQCGFYPEDLSKKNQDNLLVAPDLGPKYPDLSLFGVFDGHGRYGTECSTYAVDKFSKCMLHHKQLRSAPETAFEDSLIKVNKEMHKQKRKRKGPTFFDDTLAGTTCISALFVEDDVIVANVGDSRAILASDMGGGRIMAQPLSADQTPYRADERDRCRQAGAVVMTMDQLEGYKPYDPSVEEWGDEEDDGGDPPRLWLPNKGCPGVAFTRSLGDEMAESIGCCPNPEVLRRKLTPHDRFIVIASDGVFEFLSSQTVVDMVAKFDDPYEAARALVTESYKLWLHYEVRTDDITAIVIFTEHHEAAKVGLNNLTPGRSPEMGMTLSATGSFRSYDALLAMEKQNRPVRREMSRTKRALIEASTVFEEEEEDDDDAESERPPKSAEEIEEIKMAISTNFLFQHLNPMQLDEVLAAFESKPVKAGETIISQGEHGDNFYVVGSGEYDCFLKQEGSEEQRKVHTYVSRAGSVGNPSFGELALMYSKPRAASVVAKTDGQLWALGRKTFRRVLIKRPNKELIRVLRTVKILETLGKGQLQRLADQVSEVSYNDGETIIKQGDMGDTMYIVKEGGVRCLISEETDPAKIDPSKGKEVMRLEAGSYFGERSLLNAEPRAASVLSVGKTICFYISKNSFEQVLGPLGDIIARHARKRELESLAAADMPIRCAAAGVPFDVPLEGVTPKAVIHTSDTIRYRVVNVRGAESPCTLKSFDRKAVMAAKTENMPLRDRALLPIAAVEELPSLIADSSRRSHDGASQGISRGLSNLGRSGAGGSASVNVYEPIFPILKTFVGHDGLHVALAGVACGTLHDFMAEPLEEDVVRFVAANIVVILDRLHERNILARSINPQTLMLNSQGYVSLADLGCGKYMEDTSIRTFTMCGDPGYVAPEQVLNAGHGLEVDFWALGILTYEMLTSKLPFNETDLFSQITNFDPNSLDLPKELSKEARDFLHDLLQPSPDRRLSNLEDTRQHPFLAKVDFDAICTGTFPSPLHEAAQNALQEILTTPTPREEAIDSGTLEKIPISAWFKNF</sequence>
<proteinExistence type="inferred from homology"/>
<comment type="cofactor">
    <cofactor evidence="1">
        <name>Mg(2+)</name>
        <dbReference type="ChEBI" id="CHEBI:18420"/>
    </cofactor>
</comment>
<dbReference type="InParanoid" id="A0A2R5GIV0"/>
<keyword evidence="9 14" id="KW-0378">Hydrolase</keyword>
<feature type="region of interest" description="Disordered" evidence="15">
    <location>
        <begin position="80"/>
        <end position="101"/>
    </location>
</feature>
<evidence type="ECO:0000256" key="11">
    <source>
        <dbReference type="ARBA" id="ARBA00022842"/>
    </source>
</evidence>
<dbReference type="SMART" id="SM00100">
    <property type="entry name" value="cNMP"/>
    <property type="match status" value="2"/>
</dbReference>
<evidence type="ECO:0000256" key="15">
    <source>
        <dbReference type="SAM" id="MobiDB-lite"/>
    </source>
</evidence>
<evidence type="ECO:0000256" key="5">
    <source>
        <dbReference type="ARBA" id="ARBA00022679"/>
    </source>
</evidence>
<dbReference type="SUPFAM" id="SSF51206">
    <property type="entry name" value="cAMP-binding domain-like"/>
    <property type="match status" value="2"/>
</dbReference>
<dbReference type="PROSITE" id="PS51746">
    <property type="entry name" value="PPM_2"/>
    <property type="match status" value="1"/>
</dbReference>
<evidence type="ECO:0000256" key="14">
    <source>
        <dbReference type="RuleBase" id="RU003465"/>
    </source>
</evidence>
<evidence type="ECO:0000256" key="12">
    <source>
        <dbReference type="ARBA" id="ARBA00022912"/>
    </source>
</evidence>
<keyword evidence="8 19" id="KW-0418">Kinase</keyword>
<feature type="domain" description="Protein kinase" evidence="16">
    <location>
        <begin position="804"/>
        <end position="1084"/>
    </location>
</feature>
<dbReference type="InterPro" id="IPR000222">
    <property type="entry name" value="PP2C_BS"/>
</dbReference>
<evidence type="ECO:0000256" key="9">
    <source>
        <dbReference type="ARBA" id="ARBA00022801"/>
    </source>
</evidence>
<organism evidence="19 20">
    <name type="scientific">Hondaea fermentalgiana</name>
    <dbReference type="NCBI Taxonomy" id="2315210"/>
    <lineage>
        <taxon>Eukaryota</taxon>
        <taxon>Sar</taxon>
        <taxon>Stramenopiles</taxon>
        <taxon>Bigyra</taxon>
        <taxon>Labyrinthulomycetes</taxon>
        <taxon>Thraustochytrida</taxon>
        <taxon>Thraustochytriidae</taxon>
        <taxon>Hondaea</taxon>
    </lineage>
</organism>
<keyword evidence="5" id="KW-0808">Transferase</keyword>
<feature type="compositionally biased region" description="Low complexity" evidence="15">
    <location>
        <begin position="81"/>
        <end position="99"/>
    </location>
</feature>
<dbReference type="GO" id="GO:0005524">
    <property type="term" value="F:ATP binding"/>
    <property type="evidence" value="ECO:0007669"/>
    <property type="project" value="UniProtKB-KW"/>
</dbReference>
<dbReference type="Pfam" id="PF00027">
    <property type="entry name" value="cNMP_binding"/>
    <property type="match status" value="2"/>
</dbReference>
<keyword evidence="12 14" id="KW-0904">Protein phosphatase</keyword>